<dbReference type="RefSeq" id="WP_278018504.1">
    <property type="nucleotide sequence ID" value="NZ_JARRRY010000018.1"/>
</dbReference>
<evidence type="ECO:0000313" key="2">
    <source>
        <dbReference type="EMBL" id="MDG5753696.1"/>
    </source>
</evidence>
<feature type="domain" description="N-acetyltransferase" evidence="1">
    <location>
        <begin position="1"/>
        <end position="164"/>
    </location>
</feature>
<evidence type="ECO:0000313" key="3">
    <source>
        <dbReference type="Proteomes" id="UP001218246"/>
    </source>
</evidence>
<dbReference type="CDD" id="cd04301">
    <property type="entry name" value="NAT_SF"/>
    <property type="match status" value="1"/>
</dbReference>
<keyword evidence="3" id="KW-1185">Reference proteome</keyword>
<dbReference type="PANTHER" id="PTHR43415">
    <property type="entry name" value="SPERMIDINE N(1)-ACETYLTRANSFERASE"/>
    <property type="match status" value="1"/>
</dbReference>
<dbReference type="PROSITE" id="PS51186">
    <property type="entry name" value="GNAT"/>
    <property type="match status" value="1"/>
</dbReference>
<dbReference type="Proteomes" id="UP001218246">
    <property type="component" value="Unassembled WGS sequence"/>
</dbReference>
<proteinExistence type="predicted"/>
<organism evidence="2 3">
    <name type="scientific">Ectobacillus antri</name>
    <dbReference type="NCBI Taxonomy" id="2486280"/>
    <lineage>
        <taxon>Bacteria</taxon>
        <taxon>Bacillati</taxon>
        <taxon>Bacillota</taxon>
        <taxon>Bacilli</taxon>
        <taxon>Bacillales</taxon>
        <taxon>Bacillaceae</taxon>
        <taxon>Ectobacillus</taxon>
    </lineage>
</organism>
<dbReference type="PANTHER" id="PTHR43415:SF3">
    <property type="entry name" value="GNAT-FAMILY ACETYLTRANSFERASE"/>
    <property type="match status" value="1"/>
</dbReference>
<dbReference type="EMBL" id="JARULN010000004">
    <property type="protein sequence ID" value="MDG5753696.1"/>
    <property type="molecule type" value="Genomic_DNA"/>
</dbReference>
<accession>A0ABT6H5M2</accession>
<dbReference type="InterPro" id="IPR016181">
    <property type="entry name" value="Acyl_CoA_acyltransferase"/>
</dbReference>
<dbReference type="Pfam" id="PF00583">
    <property type="entry name" value="Acetyltransf_1"/>
    <property type="match status" value="1"/>
</dbReference>
<gene>
    <name evidence="2" type="ORF">P6P90_06885</name>
</gene>
<dbReference type="Gene3D" id="3.40.630.30">
    <property type="match status" value="1"/>
</dbReference>
<reference evidence="2 3" key="1">
    <citation type="submission" date="2023-04" db="EMBL/GenBank/DDBJ databases">
        <title>Ectobacillus antri isolated from activated sludge.</title>
        <authorList>
            <person name="Yan P."/>
            <person name="Liu X."/>
        </authorList>
    </citation>
    <scope>NUCLEOTIDE SEQUENCE [LARGE SCALE GENOMIC DNA]</scope>
    <source>
        <strain evidence="2 3">C18H</strain>
    </source>
</reference>
<name>A0ABT6H5M2_9BACI</name>
<sequence length="164" mass="18346">MIRSIRFEDAKAYAALLTTIEAETDFLLYGAGERNMTEVQATKMIESFLNQESANIFVVEEQERLVGFLMLMGGKAPRQKHTAHIAIGLLQSHVGKGWGKFLFQEAEAFAKTVGITRLELTVMKHNEAAISLYKKVGFGVEGLRKQSLLINGQYVDEYSMAKLL</sequence>
<dbReference type="InterPro" id="IPR000182">
    <property type="entry name" value="GNAT_dom"/>
</dbReference>
<protein>
    <submittedName>
        <fullName evidence="2">GNAT family N-acetyltransferase</fullName>
    </submittedName>
</protein>
<comment type="caution">
    <text evidence="2">The sequence shown here is derived from an EMBL/GenBank/DDBJ whole genome shotgun (WGS) entry which is preliminary data.</text>
</comment>
<dbReference type="SUPFAM" id="SSF55729">
    <property type="entry name" value="Acyl-CoA N-acyltransferases (Nat)"/>
    <property type="match status" value="1"/>
</dbReference>
<evidence type="ECO:0000259" key="1">
    <source>
        <dbReference type="PROSITE" id="PS51186"/>
    </source>
</evidence>